<evidence type="ECO:0000256" key="8">
    <source>
        <dbReference type="ARBA" id="ARBA00023136"/>
    </source>
</evidence>
<accession>A0A090DRG9</accession>
<keyword evidence="6" id="KW-0029">Amino-acid transport</keyword>
<dbReference type="GO" id="GO:0043190">
    <property type="term" value="C:ATP-binding cassette (ABC) transporter complex"/>
    <property type="evidence" value="ECO:0007669"/>
    <property type="project" value="InterPro"/>
</dbReference>
<dbReference type="Gene3D" id="1.10.3720.10">
    <property type="entry name" value="MetI-like"/>
    <property type="match status" value="1"/>
</dbReference>
<dbReference type="Proteomes" id="UP000045285">
    <property type="component" value="Unassembled WGS sequence"/>
</dbReference>
<dbReference type="InterPro" id="IPR000515">
    <property type="entry name" value="MetI-like"/>
</dbReference>
<dbReference type="Pfam" id="PF00528">
    <property type="entry name" value="BPD_transp_1"/>
    <property type="match status" value="1"/>
</dbReference>
<evidence type="ECO:0000256" key="1">
    <source>
        <dbReference type="ARBA" id="ARBA00004429"/>
    </source>
</evidence>
<feature type="domain" description="ABC transmembrane type-1" evidence="10">
    <location>
        <begin position="73"/>
        <end position="270"/>
    </location>
</feature>
<dbReference type="InterPro" id="IPR010065">
    <property type="entry name" value="AA_ABC_transptr_permease_3TM"/>
</dbReference>
<keyword evidence="4" id="KW-1003">Cell membrane</keyword>
<keyword evidence="12" id="KW-1185">Reference proteome</keyword>
<dbReference type="NCBIfam" id="TIGR01726">
    <property type="entry name" value="HEQRo_perm_3TM"/>
    <property type="match status" value="1"/>
</dbReference>
<evidence type="ECO:0000256" key="9">
    <source>
        <dbReference type="RuleBase" id="RU363032"/>
    </source>
</evidence>
<dbReference type="PANTHER" id="PTHR30614">
    <property type="entry name" value="MEMBRANE COMPONENT OF AMINO ACID ABC TRANSPORTER"/>
    <property type="match status" value="1"/>
</dbReference>
<dbReference type="GO" id="GO:0022857">
    <property type="term" value="F:transmembrane transporter activity"/>
    <property type="evidence" value="ECO:0007669"/>
    <property type="project" value="InterPro"/>
</dbReference>
<evidence type="ECO:0000256" key="6">
    <source>
        <dbReference type="ARBA" id="ARBA00022970"/>
    </source>
</evidence>
<evidence type="ECO:0000256" key="5">
    <source>
        <dbReference type="ARBA" id="ARBA00022692"/>
    </source>
</evidence>
<evidence type="ECO:0000256" key="2">
    <source>
        <dbReference type="ARBA" id="ARBA00010072"/>
    </source>
</evidence>
<sequence>MTTVMVAALTSDEECRGVNQRPGANHDWRNAFAPLGIAAVGTAGVLLSSRLWPESGAMPPVLGKWTPLLLKGFAVDLAILSASMVLGTFLGLILGLALLSRSRLVRWPVLPLVQLLRNSPGLVFLFFVAFALPFKFTFFGLVVPFPGWSKVIFSFALKISASVAEILCGAVQSIGKGQWEAAAALGLSRGQTLKLIIVPQCLPRMLPPWMNIVAIFLAAVPMASLVGVYDAVTYAGLAIKAEQRADLIIPVYAYATAWFFAIGYLLHQITIAAEKRGR</sequence>
<reference evidence="12" key="1">
    <citation type="submission" date="2014-08" db="EMBL/GenBank/DDBJ databases">
        <authorList>
            <person name="Moulin L."/>
        </authorList>
    </citation>
    <scope>NUCLEOTIDE SEQUENCE [LARGE SCALE GENOMIC DNA]</scope>
</reference>
<comment type="subcellular location">
    <subcellularLocation>
        <location evidence="1">Cell inner membrane</location>
        <topology evidence="1">Multi-pass membrane protein</topology>
    </subcellularLocation>
    <subcellularLocation>
        <location evidence="9">Cell membrane</location>
        <topology evidence="9">Multi-pass membrane protein</topology>
    </subcellularLocation>
</comment>
<dbReference type="SUPFAM" id="SSF161098">
    <property type="entry name" value="MetI-like"/>
    <property type="match status" value="1"/>
</dbReference>
<dbReference type="InterPro" id="IPR043429">
    <property type="entry name" value="ArtM/GltK/GlnP/TcyL/YhdX-like"/>
</dbReference>
<comment type="similarity">
    <text evidence="2">Belongs to the binding-protein-dependent transport system permease family. HisMQ subfamily.</text>
</comment>
<dbReference type="InterPro" id="IPR035906">
    <property type="entry name" value="MetI-like_sf"/>
</dbReference>
<keyword evidence="7 9" id="KW-1133">Transmembrane helix</keyword>
<proteinExistence type="inferred from homology"/>
<keyword evidence="8 9" id="KW-0472">Membrane</keyword>
<feature type="transmembrane region" description="Helical" evidence="9">
    <location>
        <begin position="121"/>
        <end position="145"/>
    </location>
</feature>
<dbReference type="EMBL" id="CCMZ01000023">
    <property type="protein sequence ID" value="CDX19238.1"/>
    <property type="molecule type" value="Genomic_DNA"/>
</dbReference>
<dbReference type="PANTHER" id="PTHR30614:SF0">
    <property type="entry name" value="L-CYSTINE TRANSPORT SYSTEM PERMEASE PROTEIN TCYL"/>
    <property type="match status" value="1"/>
</dbReference>
<dbReference type="GO" id="GO:0006865">
    <property type="term" value="P:amino acid transport"/>
    <property type="evidence" value="ECO:0007669"/>
    <property type="project" value="UniProtKB-KW"/>
</dbReference>
<evidence type="ECO:0000259" key="10">
    <source>
        <dbReference type="PROSITE" id="PS50928"/>
    </source>
</evidence>
<feature type="transmembrane region" description="Helical" evidence="9">
    <location>
        <begin position="31"/>
        <end position="52"/>
    </location>
</feature>
<dbReference type="PROSITE" id="PS50928">
    <property type="entry name" value="ABC_TM1"/>
    <property type="match status" value="1"/>
</dbReference>
<feature type="transmembrane region" description="Helical" evidence="9">
    <location>
        <begin position="72"/>
        <end position="100"/>
    </location>
</feature>
<evidence type="ECO:0000313" key="12">
    <source>
        <dbReference type="Proteomes" id="UP000045285"/>
    </source>
</evidence>
<name>A0A090DRG9_MESPL</name>
<evidence type="ECO:0000256" key="7">
    <source>
        <dbReference type="ARBA" id="ARBA00022989"/>
    </source>
</evidence>
<keyword evidence="5 9" id="KW-0812">Transmembrane</keyword>
<keyword evidence="3 9" id="KW-0813">Transport</keyword>
<organism evidence="11 12">
    <name type="scientific">Mesorhizobium plurifarium</name>
    <dbReference type="NCBI Taxonomy" id="69974"/>
    <lineage>
        <taxon>Bacteria</taxon>
        <taxon>Pseudomonadati</taxon>
        <taxon>Pseudomonadota</taxon>
        <taxon>Alphaproteobacteria</taxon>
        <taxon>Hyphomicrobiales</taxon>
        <taxon>Phyllobacteriaceae</taxon>
        <taxon>Mesorhizobium</taxon>
    </lineage>
</organism>
<gene>
    <name evidence="11" type="ORF">MPL3356_30078</name>
</gene>
<evidence type="ECO:0000256" key="3">
    <source>
        <dbReference type="ARBA" id="ARBA00022448"/>
    </source>
</evidence>
<evidence type="ECO:0000313" key="11">
    <source>
        <dbReference type="EMBL" id="CDX19238.1"/>
    </source>
</evidence>
<dbReference type="CDD" id="cd06261">
    <property type="entry name" value="TM_PBP2"/>
    <property type="match status" value="1"/>
</dbReference>
<protein>
    <recommendedName>
        <fullName evidence="10">ABC transmembrane type-1 domain-containing protein</fullName>
    </recommendedName>
</protein>
<evidence type="ECO:0000256" key="4">
    <source>
        <dbReference type="ARBA" id="ARBA00022475"/>
    </source>
</evidence>
<dbReference type="AlphaFoldDB" id="A0A090DRG9"/>
<feature type="transmembrane region" description="Helical" evidence="9">
    <location>
        <begin position="247"/>
        <end position="266"/>
    </location>
</feature>
<feature type="transmembrane region" description="Helical" evidence="9">
    <location>
        <begin position="212"/>
        <end position="235"/>
    </location>
</feature>